<sequence length="61" mass="6941">MMRQEFLTMVAVSPLAILFGRRKQVKDMSGCLAPDGTACEPNSVFCKYYHFKIKGTWYMSG</sequence>
<protein>
    <submittedName>
        <fullName evidence="1">Uncharacterized protein</fullName>
    </submittedName>
</protein>
<evidence type="ECO:0000313" key="1">
    <source>
        <dbReference type="EMBL" id="KKL08889.1"/>
    </source>
</evidence>
<proteinExistence type="predicted"/>
<comment type="caution">
    <text evidence="1">The sequence shown here is derived from an EMBL/GenBank/DDBJ whole genome shotgun (WGS) entry which is preliminary data.</text>
</comment>
<organism evidence="1">
    <name type="scientific">marine sediment metagenome</name>
    <dbReference type="NCBI Taxonomy" id="412755"/>
    <lineage>
        <taxon>unclassified sequences</taxon>
        <taxon>metagenomes</taxon>
        <taxon>ecological metagenomes</taxon>
    </lineage>
</organism>
<name>A0A0F9AH46_9ZZZZ</name>
<gene>
    <name evidence="1" type="ORF">LCGC14_2571360</name>
</gene>
<reference evidence="1" key="1">
    <citation type="journal article" date="2015" name="Nature">
        <title>Complex archaea that bridge the gap between prokaryotes and eukaryotes.</title>
        <authorList>
            <person name="Spang A."/>
            <person name="Saw J.H."/>
            <person name="Jorgensen S.L."/>
            <person name="Zaremba-Niedzwiedzka K."/>
            <person name="Martijn J."/>
            <person name="Lind A.E."/>
            <person name="van Eijk R."/>
            <person name="Schleper C."/>
            <person name="Guy L."/>
            <person name="Ettema T.J."/>
        </authorList>
    </citation>
    <scope>NUCLEOTIDE SEQUENCE</scope>
</reference>
<accession>A0A0F9AH46</accession>
<dbReference type="AlphaFoldDB" id="A0A0F9AH46"/>
<dbReference type="EMBL" id="LAZR01042701">
    <property type="protein sequence ID" value="KKL08889.1"/>
    <property type="molecule type" value="Genomic_DNA"/>
</dbReference>